<dbReference type="GO" id="GO:0008270">
    <property type="term" value="F:zinc ion binding"/>
    <property type="evidence" value="ECO:0007669"/>
    <property type="project" value="UniProtKB-KW"/>
</dbReference>
<feature type="compositionally biased region" description="Acidic residues" evidence="10">
    <location>
        <begin position="362"/>
        <end position="377"/>
    </location>
</feature>
<reference evidence="12" key="1">
    <citation type="journal article" date="2021" name="Nat. Commun.">
        <title>Genetic determinants of endophytism in the Arabidopsis root mycobiome.</title>
        <authorList>
            <person name="Mesny F."/>
            <person name="Miyauchi S."/>
            <person name="Thiergart T."/>
            <person name="Pickel B."/>
            <person name="Atanasova L."/>
            <person name="Karlsson M."/>
            <person name="Huettel B."/>
            <person name="Barry K.W."/>
            <person name="Haridas S."/>
            <person name="Chen C."/>
            <person name="Bauer D."/>
            <person name="Andreopoulos W."/>
            <person name="Pangilinan J."/>
            <person name="LaButti K."/>
            <person name="Riley R."/>
            <person name="Lipzen A."/>
            <person name="Clum A."/>
            <person name="Drula E."/>
            <person name="Henrissat B."/>
            <person name="Kohler A."/>
            <person name="Grigoriev I.V."/>
            <person name="Martin F.M."/>
            <person name="Hacquard S."/>
        </authorList>
    </citation>
    <scope>NUCLEOTIDE SEQUENCE</scope>
    <source>
        <strain evidence="12">MPI-CAGE-CH-0243</strain>
    </source>
</reference>
<comment type="subcellular location">
    <subcellularLocation>
        <location evidence="1">Nucleus</location>
    </subcellularLocation>
</comment>
<name>A0A9P9IYW2_9PLEO</name>
<dbReference type="GO" id="GO:0000995">
    <property type="term" value="F:RNA polymerase III general transcription initiation factor activity"/>
    <property type="evidence" value="ECO:0007669"/>
    <property type="project" value="TreeGrafter"/>
</dbReference>
<feature type="domain" description="Cyclin-like" evidence="11">
    <location>
        <begin position="233"/>
        <end position="317"/>
    </location>
</feature>
<comment type="caution">
    <text evidence="12">The sequence shown here is derived from an EMBL/GenBank/DDBJ whole genome shotgun (WGS) entry which is preliminary data.</text>
</comment>
<dbReference type="SUPFAM" id="SSF47954">
    <property type="entry name" value="Cyclin-like"/>
    <property type="match status" value="2"/>
</dbReference>
<dbReference type="GO" id="GO:0017025">
    <property type="term" value="F:TBP-class protein binding"/>
    <property type="evidence" value="ECO:0007669"/>
    <property type="project" value="InterPro"/>
</dbReference>
<organism evidence="12 13">
    <name type="scientific">Dendryphion nanum</name>
    <dbReference type="NCBI Taxonomy" id="256645"/>
    <lineage>
        <taxon>Eukaryota</taxon>
        <taxon>Fungi</taxon>
        <taxon>Dikarya</taxon>
        <taxon>Ascomycota</taxon>
        <taxon>Pezizomycotina</taxon>
        <taxon>Dothideomycetes</taxon>
        <taxon>Pleosporomycetidae</taxon>
        <taxon>Pleosporales</taxon>
        <taxon>Torulaceae</taxon>
        <taxon>Dendryphion</taxon>
    </lineage>
</organism>
<evidence type="ECO:0000256" key="3">
    <source>
        <dbReference type="ARBA" id="ARBA00022723"/>
    </source>
</evidence>
<feature type="compositionally biased region" description="Acidic residues" evidence="10">
    <location>
        <begin position="711"/>
        <end position="723"/>
    </location>
</feature>
<feature type="region of interest" description="Disordered" evidence="10">
    <location>
        <begin position="444"/>
        <end position="467"/>
    </location>
</feature>
<dbReference type="GO" id="GO:0005634">
    <property type="term" value="C:nucleus"/>
    <property type="evidence" value="ECO:0007669"/>
    <property type="project" value="UniProtKB-SubCell"/>
</dbReference>
<dbReference type="InterPro" id="IPR011665">
    <property type="entry name" value="BRF1_TBP-bd_dom"/>
</dbReference>
<dbReference type="InterPro" id="IPR000812">
    <property type="entry name" value="TFIIB"/>
</dbReference>
<dbReference type="AlphaFoldDB" id="A0A9P9IYW2"/>
<dbReference type="InterPro" id="IPR036915">
    <property type="entry name" value="Cyclin-like_sf"/>
</dbReference>
<keyword evidence="9" id="KW-0539">Nucleus</keyword>
<dbReference type="GO" id="GO:0000126">
    <property type="term" value="C:transcription factor TFIIIB complex"/>
    <property type="evidence" value="ECO:0007669"/>
    <property type="project" value="TreeGrafter"/>
</dbReference>
<dbReference type="InterPro" id="IPR013763">
    <property type="entry name" value="Cyclin-like_dom"/>
</dbReference>
<dbReference type="Gene3D" id="1.20.5.650">
    <property type="entry name" value="Single helix bin"/>
    <property type="match status" value="1"/>
</dbReference>
<dbReference type="InterPro" id="IPR013150">
    <property type="entry name" value="TFIIB_cyclin"/>
</dbReference>
<keyword evidence="4" id="KW-0863">Zinc-finger</keyword>
<dbReference type="FunFam" id="1.10.472.10:FF:000002">
    <property type="entry name" value="Transcription factor IIIB 90 kDa subunit"/>
    <property type="match status" value="1"/>
</dbReference>
<keyword evidence="3" id="KW-0479">Metal-binding</keyword>
<feature type="region of interest" description="Disordered" evidence="10">
    <location>
        <begin position="567"/>
        <end position="597"/>
    </location>
</feature>
<feature type="compositionally biased region" description="Acidic residues" evidence="10">
    <location>
        <begin position="678"/>
        <end position="704"/>
    </location>
</feature>
<evidence type="ECO:0000256" key="7">
    <source>
        <dbReference type="ARBA" id="ARBA00023159"/>
    </source>
</evidence>
<keyword evidence="7" id="KW-0010">Activator</keyword>
<proteinExistence type="inferred from homology"/>
<gene>
    <name evidence="12" type="ORF">B0J11DRAFT_421126</name>
</gene>
<keyword evidence="6" id="KW-0805">Transcription regulation</keyword>
<dbReference type="Pfam" id="PF00382">
    <property type="entry name" value="TFIIB"/>
    <property type="match status" value="2"/>
</dbReference>
<feature type="compositionally biased region" description="Acidic residues" evidence="10">
    <location>
        <begin position="458"/>
        <end position="467"/>
    </location>
</feature>
<dbReference type="GO" id="GO:0001006">
    <property type="term" value="F:RNA polymerase III type 3 promoter sequence-specific DNA binding"/>
    <property type="evidence" value="ECO:0007669"/>
    <property type="project" value="TreeGrafter"/>
</dbReference>
<feature type="region of interest" description="Disordered" evidence="10">
    <location>
        <begin position="348"/>
        <end position="431"/>
    </location>
</feature>
<dbReference type="OrthoDB" id="511529at2759"/>
<evidence type="ECO:0000256" key="1">
    <source>
        <dbReference type="ARBA" id="ARBA00004123"/>
    </source>
</evidence>
<feature type="domain" description="Cyclin-like" evidence="11">
    <location>
        <begin position="130"/>
        <end position="212"/>
    </location>
</feature>
<protein>
    <recommendedName>
        <fullName evidence="11">Cyclin-like domain-containing protein</fullName>
    </recommendedName>
</protein>
<sequence length="723" mass="80970">MPGPVPRPRPPRLQSITTPHATTFNPRKSKPTAKPTPPVAAAPAATCCDAPIISEEDDEGPRTCYNCGKVLSSESRIVAEVTFGETSAGAAVVQGGFVGENQRHANTMGGTMRGMGGSTSREQTEWKGKSEIQKLCGVLNLRLNIEEQAFSLYKLALVHNFVQGRRIRNVAAVCIYLAARRQPENTLLLMDLSEKIQVNIWTLGDNYKQFLRTIMMEDPELMQGHKTVQQIEPLMLKFCRKLEFEDASHRVAEDACKILRRMSRDWMVQGRQPAGLCGACIILAARMNNFRRTVREVVYVVKVADSTINNRLYEFKRLKTAKMTVQDFRTLGHLVKVEILPPAVWRREEKEERKRKRIEGSQGDEDSAEEPETELEPNAEATTTRKRRKGAGDNVVPVNNASPSGEPRRDDDGFVIPELPAGVEGEDDDNELDDELDQLAEAVENPEDHEEFQPPPQEDLDIEADLEEEVGGSLRAWDSIFKDFHVNSEHPILVAAGRRAETLAETYRPNANISNAADVEEEEFVDDEDVMNCLNTPDEIRIKERVWVTENEDWLREQQKKALTTALEKAQGKEKKPKTRRKHRTMGDGTLLADQPASNTAEAVQIMLQERAKGTKFSAHVNYEALKNMYGDSAAPTPVSSAATPVGASPAGSGTSQQRQQQAAPAPVVQLTPQEELQFGDEDAEGEYEEDGNEYPQGEEDYDDEHQYMDDPNEDDYNYDEDY</sequence>
<feature type="compositionally biased region" description="Low complexity" evidence="10">
    <location>
        <begin position="657"/>
        <end position="674"/>
    </location>
</feature>
<keyword evidence="8" id="KW-0804">Transcription</keyword>
<dbReference type="Pfam" id="PF07741">
    <property type="entry name" value="BRF1"/>
    <property type="match status" value="1"/>
</dbReference>
<evidence type="ECO:0000256" key="9">
    <source>
        <dbReference type="ARBA" id="ARBA00023242"/>
    </source>
</evidence>
<evidence type="ECO:0000256" key="5">
    <source>
        <dbReference type="ARBA" id="ARBA00022833"/>
    </source>
</evidence>
<evidence type="ECO:0000259" key="11">
    <source>
        <dbReference type="SMART" id="SM00385"/>
    </source>
</evidence>
<keyword evidence="13" id="KW-1185">Reference proteome</keyword>
<keyword evidence="5" id="KW-0862">Zinc</keyword>
<feature type="region of interest" description="Disordered" evidence="10">
    <location>
        <begin position="1"/>
        <end position="38"/>
    </location>
</feature>
<dbReference type="PANTHER" id="PTHR11618:SF4">
    <property type="entry name" value="TRANSCRIPTION FACTOR IIIB 90 KDA SUBUNIT"/>
    <property type="match status" value="1"/>
</dbReference>
<comment type="similarity">
    <text evidence="2">Belongs to the TFIIB family.</text>
</comment>
<accession>A0A9P9IYW2</accession>
<dbReference type="PANTHER" id="PTHR11618">
    <property type="entry name" value="TRANSCRIPTION INITIATION FACTOR IIB-RELATED"/>
    <property type="match status" value="1"/>
</dbReference>
<evidence type="ECO:0000313" key="12">
    <source>
        <dbReference type="EMBL" id="KAH7138917.1"/>
    </source>
</evidence>
<dbReference type="Gene3D" id="1.10.472.10">
    <property type="entry name" value="Cyclin-like"/>
    <property type="match status" value="2"/>
</dbReference>
<evidence type="ECO:0000256" key="10">
    <source>
        <dbReference type="SAM" id="MobiDB-lite"/>
    </source>
</evidence>
<feature type="compositionally biased region" description="Basic residues" evidence="10">
    <location>
        <begin position="575"/>
        <end position="584"/>
    </location>
</feature>
<feature type="compositionally biased region" description="Polar residues" evidence="10">
    <location>
        <begin position="14"/>
        <end position="25"/>
    </location>
</feature>
<evidence type="ECO:0000256" key="4">
    <source>
        <dbReference type="ARBA" id="ARBA00022771"/>
    </source>
</evidence>
<evidence type="ECO:0000256" key="8">
    <source>
        <dbReference type="ARBA" id="ARBA00023163"/>
    </source>
</evidence>
<dbReference type="SMART" id="SM00385">
    <property type="entry name" value="CYCLIN"/>
    <property type="match status" value="2"/>
</dbReference>
<dbReference type="GO" id="GO:0070897">
    <property type="term" value="P:transcription preinitiation complex assembly"/>
    <property type="evidence" value="ECO:0007669"/>
    <property type="project" value="InterPro"/>
</dbReference>
<dbReference type="EMBL" id="JAGMWT010000001">
    <property type="protein sequence ID" value="KAH7138917.1"/>
    <property type="molecule type" value="Genomic_DNA"/>
</dbReference>
<dbReference type="Proteomes" id="UP000700596">
    <property type="component" value="Unassembled WGS sequence"/>
</dbReference>
<evidence type="ECO:0000256" key="2">
    <source>
        <dbReference type="ARBA" id="ARBA00010857"/>
    </source>
</evidence>
<evidence type="ECO:0000313" key="13">
    <source>
        <dbReference type="Proteomes" id="UP000700596"/>
    </source>
</evidence>
<evidence type="ECO:0000256" key="6">
    <source>
        <dbReference type="ARBA" id="ARBA00023015"/>
    </source>
</evidence>
<dbReference type="GO" id="GO:0097550">
    <property type="term" value="C:transcription preinitiation complex"/>
    <property type="evidence" value="ECO:0007669"/>
    <property type="project" value="TreeGrafter"/>
</dbReference>
<feature type="region of interest" description="Disordered" evidence="10">
    <location>
        <begin position="631"/>
        <end position="723"/>
    </location>
</feature>
<feature type="compositionally biased region" description="Low complexity" evidence="10">
    <location>
        <begin position="633"/>
        <end position="646"/>
    </location>
</feature>